<evidence type="ECO:0000313" key="2">
    <source>
        <dbReference type="Proteomes" id="UP000053095"/>
    </source>
</evidence>
<reference evidence="2" key="1">
    <citation type="journal article" date="2015" name="Genome Announc.">
        <title>Draft genome sequence of Talaromyces cellulolyticus strain Y-94, a source of lignocellulosic biomass-degrading enzymes.</title>
        <authorList>
            <person name="Fujii T."/>
            <person name="Koike H."/>
            <person name="Sawayama S."/>
            <person name="Yano S."/>
            <person name="Inoue H."/>
        </authorList>
    </citation>
    <scope>NUCLEOTIDE SEQUENCE [LARGE SCALE GENOMIC DNA]</scope>
    <source>
        <strain evidence="2">Y-94</strain>
    </source>
</reference>
<name>A0A6V8GZ18_TALPI</name>
<gene>
    <name evidence="1" type="ORF">TCE0_015f01459</name>
</gene>
<evidence type="ECO:0000313" key="1">
    <source>
        <dbReference type="EMBL" id="GAM34097.1"/>
    </source>
</evidence>
<sequence>MIQPRQILIVSLSRFLRGEPLRGILDKNWAPYPKELTLFNNVPFDFDANDIPTALKDLKSTIEARKWDGILIGWCIRGNLERTPLFEKVVAACRKASRDSAETKLMFCTGPDNLADATLRNFPVDGVEVRAD</sequence>
<proteinExistence type="predicted"/>
<comment type="caution">
    <text evidence="1">The sequence shown here is derived from an EMBL/GenBank/DDBJ whole genome shotgun (WGS) entry which is preliminary data.</text>
</comment>
<protein>
    <submittedName>
        <fullName evidence="1">Uncharacterized protein</fullName>
    </submittedName>
</protein>
<accession>A0A6V8GZ18</accession>
<dbReference type="AlphaFoldDB" id="A0A6V8GZ18"/>
<dbReference type="EMBL" id="DF933811">
    <property type="protein sequence ID" value="GAM34097.1"/>
    <property type="molecule type" value="Genomic_DNA"/>
</dbReference>
<keyword evidence="2" id="KW-1185">Reference proteome</keyword>
<organism evidence="1 2">
    <name type="scientific">Talaromyces pinophilus</name>
    <name type="common">Penicillium pinophilum</name>
    <dbReference type="NCBI Taxonomy" id="128442"/>
    <lineage>
        <taxon>Eukaryota</taxon>
        <taxon>Fungi</taxon>
        <taxon>Dikarya</taxon>
        <taxon>Ascomycota</taxon>
        <taxon>Pezizomycotina</taxon>
        <taxon>Eurotiomycetes</taxon>
        <taxon>Eurotiomycetidae</taxon>
        <taxon>Eurotiales</taxon>
        <taxon>Trichocomaceae</taxon>
        <taxon>Talaromyces</taxon>
        <taxon>Talaromyces sect. Talaromyces</taxon>
    </lineage>
</organism>
<dbReference type="Proteomes" id="UP000053095">
    <property type="component" value="Unassembled WGS sequence"/>
</dbReference>